<feature type="chain" id="PRO_5041410423" description="DUF732 domain-containing protein" evidence="2">
    <location>
        <begin position="27"/>
        <end position="147"/>
    </location>
</feature>
<gene>
    <name evidence="3" type="ORF">LZ495_38535</name>
</gene>
<evidence type="ECO:0000256" key="1">
    <source>
        <dbReference type="SAM" id="MobiDB-lite"/>
    </source>
</evidence>
<evidence type="ECO:0000313" key="3">
    <source>
        <dbReference type="EMBL" id="MCF2533085.1"/>
    </source>
</evidence>
<keyword evidence="4" id="KW-1185">Reference proteome</keyword>
<accession>A0AA41U4M4</accession>
<feature type="region of interest" description="Disordered" evidence="1">
    <location>
        <begin position="27"/>
        <end position="64"/>
    </location>
</feature>
<dbReference type="Proteomes" id="UP001165378">
    <property type="component" value="Unassembled WGS sequence"/>
</dbReference>
<dbReference type="RefSeq" id="WP_235057854.1">
    <property type="nucleotide sequence ID" value="NZ_JAKFHA010000043.1"/>
</dbReference>
<name>A0AA41U4M4_9ACTN</name>
<sequence>MLRRAQIAGIGLVVVLVLAACQDADAEGGKPSSGATGTGSASPGPASSAPQPAPSLSGLPPLPDAETRAKYVAALEAVDPRIVGSDVDGVVERGRTTCRSIAANMNHAKLITETKKKFARTGYIVGTAHAEAIVRAANTHLCPSYGA</sequence>
<evidence type="ECO:0000313" key="4">
    <source>
        <dbReference type="Proteomes" id="UP001165378"/>
    </source>
</evidence>
<evidence type="ECO:0000256" key="2">
    <source>
        <dbReference type="SAM" id="SignalP"/>
    </source>
</evidence>
<dbReference type="EMBL" id="JAKFHA010000043">
    <property type="protein sequence ID" value="MCF2533085.1"/>
    <property type="molecule type" value="Genomic_DNA"/>
</dbReference>
<comment type="caution">
    <text evidence="3">The sequence shown here is derived from an EMBL/GenBank/DDBJ whole genome shotgun (WGS) entry which is preliminary data.</text>
</comment>
<protein>
    <recommendedName>
        <fullName evidence="5">DUF732 domain-containing protein</fullName>
    </recommendedName>
</protein>
<dbReference type="PROSITE" id="PS51257">
    <property type="entry name" value="PROKAR_LIPOPROTEIN"/>
    <property type="match status" value="1"/>
</dbReference>
<keyword evidence="2" id="KW-0732">Signal</keyword>
<feature type="signal peptide" evidence="2">
    <location>
        <begin position="1"/>
        <end position="26"/>
    </location>
</feature>
<feature type="compositionally biased region" description="Low complexity" evidence="1">
    <location>
        <begin position="32"/>
        <end position="59"/>
    </location>
</feature>
<proteinExistence type="predicted"/>
<evidence type="ECO:0008006" key="5">
    <source>
        <dbReference type="Google" id="ProtNLM"/>
    </source>
</evidence>
<reference evidence="3" key="1">
    <citation type="submission" date="2022-01" db="EMBL/GenBank/DDBJ databases">
        <title>Genome-Based Taxonomic Classification of the Phylum Actinobacteria.</title>
        <authorList>
            <person name="Gao Y."/>
        </authorList>
    </citation>
    <scope>NUCLEOTIDE SEQUENCE</scope>
    <source>
        <strain evidence="3">KLBMP 8922</strain>
    </source>
</reference>
<dbReference type="AlphaFoldDB" id="A0AA41U4M4"/>
<organism evidence="3 4">
    <name type="scientific">Yinghuangia soli</name>
    <dbReference type="NCBI Taxonomy" id="2908204"/>
    <lineage>
        <taxon>Bacteria</taxon>
        <taxon>Bacillati</taxon>
        <taxon>Actinomycetota</taxon>
        <taxon>Actinomycetes</taxon>
        <taxon>Kitasatosporales</taxon>
        <taxon>Streptomycetaceae</taxon>
        <taxon>Yinghuangia</taxon>
    </lineage>
</organism>